<dbReference type="EMBL" id="AP023213">
    <property type="protein sequence ID" value="BCO11269.1"/>
    <property type="molecule type" value="Genomic_DNA"/>
</dbReference>
<dbReference type="AlphaFoldDB" id="A0A7R7FSX0"/>
<gene>
    <name evidence="2" type="ORF">GEOBRER4_n1261</name>
</gene>
<dbReference type="GO" id="GO:0005524">
    <property type="term" value="F:ATP binding"/>
    <property type="evidence" value="ECO:0007669"/>
    <property type="project" value="InterPro"/>
</dbReference>
<organism evidence="2 3">
    <name type="scientific">Citrifermentans bremense</name>
    <dbReference type="NCBI Taxonomy" id="60035"/>
    <lineage>
        <taxon>Bacteria</taxon>
        <taxon>Pseudomonadati</taxon>
        <taxon>Thermodesulfobacteriota</taxon>
        <taxon>Desulfuromonadia</taxon>
        <taxon>Geobacterales</taxon>
        <taxon>Geobacteraceae</taxon>
        <taxon>Citrifermentans</taxon>
    </lineage>
</organism>
<dbReference type="InterPro" id="IPR027417">
    <property type="entry name" value="P-loop_NTPase"/>
</dbReference>
<reference evidence="2 3" key="1">
    <citation type="submission" date="2020-06" db="EMBL/GenBank/DDBJ databases">
        <title>Interaction of electrochemicaly active bacteria, Geobacter bremensis R4 on different carbon anode.</title>
        <authorList>
            <person name="Meng L."/>
            <person name="Yoshida N."/>
        </authorList>
    </citation>
    <scope>NUCLEOTIDE SEQUENCE [LARGE SCALE GENOMIC DNA]</scope>
    <source>
        <strain evidence="2 3">R4</strain>
    </source>
</reference>
<dbReference type="InterPro" id="IPR003959">
    <property type="entry name" value="ATPase_AAA_core"/>
</dbReference>
<evidence type="ECO:0000259" key="1">
    <source>
        <dbReference type="Pfam" id="PF13304"/>
    </source>
</evidence>
<dbReference type="GO" id="GO:0016887">
    <property type="term" value="F:ATP hydrolysis activity"/>
    <property type="evidence" value="ECO:0007669"/>
    <property type="project" value="InterPro"/>
</dbReference>
<sequence>MGAPQSSHTEQHKEKTVNNDARIVTIQFMQFKALKQFTLNLHQINILVGQNNSGKSTIIGALRALASGLRIARTKTPSPVDFESGRRLAYNVPEDSLPISLENVHTDYSLDDSQVTFKLSNGNKLHLVFPKDGGCFLVPDAQGYPITSVSIFKRKFPITLTVVPVLGPVEHREQLREKSTIVSGLSTHRASRHFRNYWHYFPEDFDAFAGLVSATWPGMTINPPEIGDKMVGELSMFCIEDRMTRELYWVGFGFQIWCQLLTHLSRARGTSLVVVDEPEVYLHPDIQRQLLAVLRDAGPDVLLATHSTEIMAEADPSELVFIDKNKRSGERLRDVTGVQRALEAVGSVQNITLTALARNRHVLFLEGTDDFRLLRRFARKLGLLELSAGVGITPLESGGFGSWSRITTLAAGIADALGAPLIIGAVYDRDYFCDEEIEKVKSCLSQHLSLAHVHQYKEIENYLLVPSALDRAIKRAVLERVARDGEEIPSLPDTYELLQKLTDPLKDEIQSQIIARRNVFLRANGKDQADITLETIARFTPKWNDLSLRLVLLPGKEVLRMLRDQIQSLLGISLTDSRIIEAMHKDEIAPDLVELLESLEDFRNG</sequence>
<dbReference type="PANTHER" id="PTHR43581">
    <property type="entry name" value="ATP/GTP PHOSPHATASE"/>
    <property type="match status" value="1"/>
</dbReference>
<dbReference type="PANTHER" id="PTHR43581:SF4">
    <property type="entry name" value="ATP_GTP PHOSPHATASE"/>
    <property type="match status" value="1"/>
</dbReference>
<feature type="domain" description="ATPase AAA-type core" evidence="1">
    <location>
        <begin position="44"/>
        <end position="312"/>
    </location>
</feature>
<dbReference type="SUPFAM" id="SSF52540">
    <property type="entry name" value="P-loop containing nucleoside triphosphate hydrolases"/>
    <property type="match status" value="1"/>
</dbReference>
<proteinExistence type="predicted"/>
<keyword evidence="3" id="KW-1185">Reference proteome</keyword>
<evidence type="ECO:0000313" key="3">
    <source>
        <dbReference type="Proteomes" id="UP000515472"/>
    </source>
</evidence>
<dbReference type="Proteomes" id="UP000515472">
    <property type="component" value="Chromosome"/>
</dbReference>
<accession>A0A7R7FSX0</accession>
<evidence type="ECO:0000313" key="2">
    <source>
        <dbReference type="EMBL" id="BCO11269.1"/>
    </source>
</evidence>
<dbReference type="InterPro" id="IPR051396">
    <property type="entry name" value="Bact_Antivir_Def_Nuclease"/>
</dbReference>
<dbReference type="Pfam" id="PF13304">
    <property type="entry name" value="AAA_21"/>
    <property type="match status" value="1"/>
</dbReference>
<name>A0A7R7FSX0_9BACT</name>
<protein>
    <recommendedName>
        <fullName evidence="1">ATPase AAA-type core domain-containing protein</fullName>
    </recommendedName>
</protein>
<dbReference type="Gene3D" id="3.40.50.300">
    <property type="entry name" value="P-loop containing nucleotide triphosphate hydrolases"/>
    <property type="match status" value="2"/>
</dbReference>